<comment type="caution">
    <text evidence="1">The sequence shown here is derived from an EMBL/GenBank/DDBJ whole genome shotgun (WGS) entry which is preliminary data.</text>
</comment>
<dbReference type="GO" id="GO:0009254">
    <property type="term" value="P:peptidoglycan turnover"/>
    <property type="evidence" value="ECO:0007669"/>
    <property type="project" value="InterPro"/>
</dbReference>
<dbReference type="GO" id="GO:0005524">
    <property type="term" value="F:ATP binding"/>
    <property type="evidence" value="ECO:0007669"/>
    <property type="project" value="InterPro"/>
</dbReference>
<sequence>MIKHETTSPSELSEVNVALGETFADAALGFCKENNTIWLASMPDEGHPKSALTMAEGCIITLRTFRISDQAAGRQGAPLIAFFDALLLHCPKKLRACQNIDGIANGADQAYDFDTGSGNALIEATVRHYTLRGSALAITALLDLLSCLIPL</sequence>
<reference evidence="1" key="2">
    <citation type="submission" date="2023-06" db="EMBL/GenBank/DDBJ databases">
        <authorList>
            <consortium name="Lawrence Berkeley National Laboratory"/>
            <person name="Haridas S."/>
            <person name="Hensen N."/>
            <person name="Bonometti L."/>
            <person name="Westerberg I."/>
            <person name="Brannstrom I.O."/>
            <person name="Guillou S."/>
            <person name="Cros-Aarteil S."/>
            <person name="Calhoun S."/>
            <person name="Kuo A."/>
            <person name="Mondo S."/>
            <person name="Pangilinan J."/>
            <person name="Riley R."/>
            <person name="Labutti K."/>
            <person name="Andreopoulos B."/>
            <person name="Lipzen A."/>
            <person name="Chen C."/>
            <person name="Yanf M."/>
            <person name="Daum C."/>
            <person name="Ng V."/>
            <person name="Clum A."/>
            <person name="Steindorff A."/>
            <person name="Ohm R."/>
            <person name="Martin F."/>
            <person name="Silar P."/>
            <person name="Natvig D."/>
            <person name="Lalanne C."/>
            <person name="Gautier V."/>
            <person name="Ament-Velasquez S.L."/>
            <person name="Kruys A."/>
            <person name="Hutchinson M.I."/>
            <person name="Powell A.J."/>
            <person name="Barry K."/>
            <person name="Miller A.N."/>
            <person name="Grigoriev I.V."/>
            <person name="Debuchy R."/>
            <person name="Gladieux P."/>
            <person name="Thoren M.H."/>
            <person name="Johannesson H."/>
        </authorList>
    </citation>
    <scope>NUCLEOTIDE SEQUENCE</scope>
    <source>
        <strain evidence="1">CBS 958.72</strain>
    </source>
</reference>
<dbReference type="EMBL" id="JAULSN010000003">
    <property type="protein sequence ID" value="KAK3376427.1"/>
    <property type="molecule type" value="Genomic_DNA"/>
</dbReference>
<evidence type="ECO:0000313" key="2">
    <source>
        <dbReference type="Proteomes" id="UP001287356"/>
    </source>
</evidence>
<dbReference type="GO" id="GO:0016773">
    <property type="term" value="F:phosphotransferase activity, alcohol group as acceptor"/>
    <property type="evidence" value="ECO:0007669"/>
    <property type="project" value="InterPro"/>
</dbReference>
<dbReference type="Gene3D" id="3.30.420.40">
    <property type="match status" value="1"/>
</dbReference>
<protein>
    <submittedName>
        <fullName evidence="1">Uncharacterized protein</fullName>
    </submittedName>
</protein>
<keyword evidence="2" id="KW-1185">Reference proteome</keyword>
<organism evidence="1 2">
    <name type="scientific">Lasiosphaeria ovina</name>
    <dbReference type="NCBI Taxonomy" id="92902"/>
    <lineage>
        <taxon>Eukaryota</taxon>
        <taxon>Fungi</taxon>
        <taxon>Dikarya</taxon>
        <taxon>Ascomycota</taxon>
        <taxon>Pezizomycotina</taxon>
        <taxon>Sordariomycetes</taxon>
        <taxon>Sordariomycetidae</taxon>
        <taxon>Sordariales</taxon>
        <taxon>Lasiosphaeriaceae</taxon>
        <taxon>Lasiosphaeria</taxon>
    </lineage>
</organism>
<dbReference type="InterPro" id="IPR005338">
    <property type="entry name" value="Anhydro_N_Ac-Mur_kinase"/>
</dbReference>
<evidence type="ECO:0000313" key="1">
    <source>
        <dbReference type="EMBL" id="KAK3376427.1"/>
    </source>
</evidence>
<proteinExistence type="predicted"/>
<dbReference type="Proteomes" id="UP001287356">
    <property type="component" value="Unassembled WGS sequence"/>
</dbReference>
<dbReference type="PANTHER" id="PTHR30605:SF0">
    <property type="entry name" value="ANHYDRO-N-ACETYLMURAMIC ACID KINASE"/>
    <property type="match status" value="1"/>
</dbReference>
<gene>
    <name evidence="1" type="ORF">B0T24DRAFT_718781</name>
</gene>
<dbReference type="AlphaFoldDB" id="A0AAE0KHN6"/>
<reference evidence="1" key="1">
    <citation type="journal article" date="2023" name="Mol. Phylogenet. Evol.">
        <title>Genome-scale phylogeny and comparative genomics of the fungal order Sordariales.</title>
        <authorList>
            <person name="Hensen N."/>
            <person name="Bonometti L."/>
            <person name="Westerberg I."/>
            <person name="Brannstrom I.O."/>
            <person name="Guillou S."/>
            <person name="Cros-Aarteil S."/>
            <person name="Calhoun S."/>
            <person name="Haridas S."/>
            <person name="Kuo A."/>
            <person name="Mondo S."/>
            <person name="Pangilinan J."/>
            <person name="Riley R."/>
            <person name="LaButti K."/>
            <person name="Andreopoulos B."/>
            <person name="Lipzen A."/>
            <person name="Chen C."/>
            <person name="Yan M."/>
            <person name="Daum C."/>
            <person name="Ng V."/>
            <person name="Clum A."/>
            <person name="Steindorff A."/>
            <person name="Ohm R.A."/>
            <person name="Martin F."/>
            <person name="Silar P."/>
            <person name="Natvig D.O."/>
            <person name="Lalanne C."/>
            <person name="Gautier V."/>
            <person name="Ament-Velasquez S.L."/>
            <person name="Kruys A."/>
            <person name="Hutchinson M.I."/>
            <person name="Powell A.J."/>
            <person name="Barry K."/>
            <person name="Miller A.N."/>
            <person name="Grigoriev I.V."/>
            <person name="Debuchy R."/>
            <person name="Gladieux P."/>
            <person name="Hiltunen Thoren M."/>
            <person name="Johannesson H."/>
        </authorList>
    </citation>
    <scope>NUCLEOTIDE SEQUENCE</scope>
    <source>
        <strain evidence="1">CBS 958.72</strain>
    </source>
</reference>
<dbReference type="PANTHER" id="PTHR30605">
    <property type="entry name" value="ANHYDRO-N-ACETYLMURAMIC ACID KINASE"/>
    <property type="match status" value="1"/>
</dbReference>
<name>A0AAE0KHN6_9PEZI</name>
<dbReference type="Pfam" id="PF03702">
    <property type="entry name" value="AnmK"/>
    <property type="match status" value="1"/>
</dbReference>
<dbReference type="GO" id="GO:0006040">
    <property type="term" value="P:amino sugar metabolic process"/>
    <property type="evidence" value="ECO:0007669"/>
    <property type="project" value="InterPro"/>
</dbReference>
<accession>A0AAE0KHN6</accession>